<sequence>MSEKRYTIKELEEKELIFTLDEIKKGTEYKKRLLKYMLDDEKKVSFEWLEDLLKKKKHCRYCAGVNNLISIIRKQAKRRR</sequence>
<evidence type="ECO:0000313" key="1">
    <source>
        <dbReference type="EMBL" id="KKK75663.1"/>
    </source>
</evidence>
<name>A0A0F8Y320_9ZZZZ</name>
<gene>
    <name evidence="1" type="ORF">LCGC14_2871440</name>
</gene>
<accession>A0A0F8Y320</accession>
<dbReference type="AlphaFoldDB" id="A0A0F8Y320"/>
<organism evidence="1">
    <name type="scientific">marine sediment metagenome</name>
    <dbReference type="NCBI Taxonomy" id="412755"/>
    <lineage>
        <taxon>unclassified sequences</taxon>
        <taxon>metagenomes</taxon>
        <taxon>ecological metagenomes</taxon>
    </lineage>
</organism>
<reference evidence="1" key="1">
    <citation type="journal article" date="2015" name="Nature">
        <title>Complex archaea that bridge the gap between prokaryotes and eukaryotes.</title>
        <authorList>
            <person name="Spang A."/>
            <person name="Saw J.H."/>
            <person name="Jorgensen S.L."/>
            <person name="Zaremba-Niedzwiedzka K."/>
            <person name="Martijn J."/>
            <person name="Lind A.E."/>
            <person name="van Eijk R."/>
            <person name="Schleper C."/>
            <person name="Guy L."/>
            <person name="Ettema T.J."/>
        </authorList>
    </citation>
    <scope>NUCLEOTIDE SEQUENCE</scope>
</reference>
<proteinExistence type="predicted"/>
<comment type="caution">
    <text evidence="1">The sequence shown here is derived from an EMBL/GenBank/DDBJ whole genome shotgun (WGS) entry which is preliminary data.</text>
</comment>
<dbReference type="EMBL" id="LAZR01055760">
    <property type="protein sequence ID" value="KKK75663.1"/>
    <property type="molecule type" value="Genomic_DNA"/>
</dbReference>
<protein>
    <submittedName>
        <fullName evidence="1">Uncharacterized protein</fullName>
    </submittedName>
</protein>